<proteinExistence type="predicted"/>
<dbReference type="InterPro" id="IPR017871">
    <property type="entry name" value="ABC_transporter-like_CS"/>
</dbReference>
<dbReference type="Proteomes" id="UP001059576">
    <property type="component" value="Chromosome"/>
</dbReference>
<dbReference type="SMART" id="SM00382">
    <property type="entry name" value="AAA"/>
    <property type="match status" value="2"/>
</dbReference>
<feature type="domain" description="ABC transporter" evidence="3">
    <location>
        <begin position="259"/>
        <end position="633"/>
    </location>
</feature>
<evidence type="ECO:0000256" key="1">
    <source>
        <dbReference type="ARBA" id="ARBA00022741"/>
    </source>
</evidence>
<sequence length="634" mass="71903">MYAVEMKNITKAFGSFKANDDITLRVKENTIHALIGENGAGKSTLMSILFGLYQPTSGKILINNHIVNINSPLKANLLGIGMVHQHFKLVEDFTVLENIVLNNEDAFGNIFLDYSKAKKKLKELMEKYNFKIDLNKKIYNCSVAEQQRTEILKMLYRDSEILIFDEPTAVLSPEQIDKFLEALLDLKAKGKTIILITHKLDELKKVADTGTVIRLGKFVSDVDIKSITHKELSTLMVGEDIKEIVKENEVNNNDIIFKIENLNVNKKGYKNVLGLKDFSLDIKAGEIVGIAGVEGNGQSELINAISGLSGIKGGSIKFQVDKRNNVHMRFWEFIAKMKKYIKNNPNYDIRLAEFKELTNLKSHEKIEFEFDKVENYKQEFYHCLETIDREYVQDTASARKHLQFLVMAYAKFNKAIKNSNRYVSAENAKTYERTCLKHKAEDIDENKFWIRLDKMNINSKYLAGVAHIPEDRHLHGLVLDLNLSENAVSQIIANHPFSKYKIVQYSEIKKFSQKIVDNFDVRSSSGVNSMARGLSGGNQQKFIVGRELSKPSELIIISQPTRGLDVGAINLIHKYILEAKAQKKAILLISYEIDEIITLADRVVVLNGGSNQGVLEHAQISRNKLGELMARKVD</sequence>
<gene>
    <name evidence="4" type="ORF">NPA09_01790</name>
</gene>
<evidence type="ECO:0000313" key="4">
    <source>
        <dbReference type="EMBL" id="UUD37284.1"/>
    </source>
</evidence>
<dbReference type="InterPro" id="IPR027417">
    <property type="entry name" value="P-loop_NTPase"/>
</dbReference>
<dbReference type="SUPFAM" id="SSF52540">
    <property type="entry name" value="P-loop containing nucleoside triphosphate hydrolases"/>
    <property type="match status" value="2"/>
</dbReference>
<dbReference type="Gene3D" id="3.40.50.300">
    <property type="entry name" value="P-loop containing nucleotide triphosphate hydrolases"/>
    <property type="match status" value="3"/>
</dbReference>
<name>A0ABY5J3H7_9BACT</name>
<dbReference type="CDD" id="cd03215">
    <property type="entry name" value="ABC_Carb_Monos_II"/>
    <property type="match status" value="1"/>
</dbReference>
<feature type="domain" description="ABC transporter" evidence="3">
    <location>
        <begin position="4"/>
        <end position="240"/>
    </location>
</feature>
<evidence type="ECO:0000256" key="2">
    <source>
        <dbReference type="ARBA" id="ARBA00022840"/>
    </source>
</evidence>
<accession>A0ABY5J3H7</accession>
<dbReference type="InterPro" id="IPR003439">
    <property type="entry name" value="ABC_transporter-like_ATP-bd"/>
</dbReference>
<keyword evidence="1" id="KW-0547">Nucleotide-binding</keyword>
<evidence type="ECO:0000259" key="3">
    <source>
        <dbReference type="PROSITE" id="PS50893"/>
    </source>
</evidence>
<dbReference type="InterPro" id="IPR050107">
    <property type="entry name" value="ABC_carbohydrate_import_ATPase"/>
</dbReference>
<dbReference type="EMBL" id="CP101808">
    <property type="protein sequence ID" value="UUD37284.1"/>
    <property type="molecule type" value="Genomic_DNA"/>
</dbReference>
<keyword evidence="2 4" id="KW-0067">ATP-binding</keyword>
<keyword evidence="5" id="KW-1185">Reference proteome</keyword>
<organism evidence="4 5">
    <name type="scientific">Mycoplasmopsis equigenitalium</name>
    <dbReference type="NCBI Taxonomy" id="114883"/>
    <lineage>
        <taxon>Bacteria</taxon>
        <taxon>Bacillati</taxon>
        <taxon>Mycoplasmatota</taxon>
        <taxon>Mycoplasmoidales</taxon>
        <taxon>Metamycoplasmataceae</taxon>
        <taxon>Mycoplasmopsis</taxon>
    </lineage>
</organism>
<dbReference type="InterPro" id="IPR003593">
    <property type="entry name" value="AAA+_ATPase"/>
</dbReference>
<dbReference type="RefSeq" id="WP_256541858.1">
    <property type="nucleotide sequence ID" value="NZ_CP101808.1"/>
</dbReference>
<dbReference type="Pfam" id="PF00005">
    <property type="entry name" value="ABC_tran"/>
    <property type="match status" value="2"/>
</dbReference>
<dbReference type="CDD" id="cd03216">
    <property type="entry name" value="ABC_Carb_Monos_I"/>
    <property type="match status" value="1"/>
</dbReference>
<dbReference type="PROSITE" id="PS00211">
    <property type="entry name" value="ABC_TRANSPORTER_1"/>
    <property type="match status" value="1"/>
</dbReference>
<dbReference type="PANTHER" id="PTHR43790:SF4">
    <property type="entry name" value="GUANOSINE IMPORT ATP-BINDING PROTEIN NUPO"/>
    <property type="match status" value="1"/>
</dbReference>
<dbReference type="PANTHER" id="PTHR43790">
    <property type="entry name" value="CARBOHYDRATE TRANSPORT ATP-BINDING PROTEIN MG119-RELATED"/>
    <property type="match status" value="1"/>
</dbReference>
<dbReference type="GO" id="GO:0005524">
    <property type="term" value="F:ATP binding"/>
    <property type="evidence" value="ECO:0007669"/>
    <property type="project" value="UniProtKB-KW"/>
</dbReference>
<dbReference type="PROSITE" id="PS50893">
    <property type="entry name" value="ABC_TRANSPORTER_2"/>
    <property type="match status" value="2"/>
</dbReference>
<evidence type="ECO:0000313" key="5">
    <source>
        <dbReference type="Proteomes" id="UP001059576"/>
    </source>
</evidence>
<reference evidence="4" key="1">
    <citation type="submission" date="2022-07" db="EMBL/GenBank/DDBJ databases">
        <title>Complete genome of Mycoplasma equigenitalium type strain T37.</title>
        <authorList>
            <person name="Spergser J."/>
        </authorList>
    </citation>
    <scope>NUCLEOTIDE SEQUENCE</scope>
    <source>
        <strain evidence="4">T37</strain>
    </source>
</reference>
<protein>
    <submittedName>
        <fullName evidence="4">ABC transporter ATP-binding protein</fullName>
    </submittedName>
</protein>